<proteinExistence type="predicted"/>
<keyword evidence="2" id="KW-1185">Reference proteome</keyword>
<evidence type="ECO:0000313" key="2">
    <source>
        <dbReference type="Proteomes" id="UP000193420"/>
    </source>
</evidence>
<name>A0A1X7KT53_9FLAO</name>
<gene>
    <name evidence="1" type="ORF">SAMN03080602_03340</name>
</gene>
<dbReference type="EMBL" id="FXAO01000007">
    <property type="protein sequence ID" value="SMG44675.1"/>
    <property type="molecule type" value="Genomic_DNA"/>
</dbReference>
<evidence type="ECO:0000313" key="1">
    <source>
        <dbReference type="EMBL" id="SMG44675.1"/>
    </source>
</evidence>
<reference evidence="2" key="1">
    <citation type="submission" date="2017-04" db="EMBL/GenBank/DDBJ databases">
        <authorList>
            <person name="Varghese N."/>
            <person name="Submissions S."/>
        </authorList>
    </citation>
    <scope>NUCLEOTIDE SEQUENCE [LARGE SCALE GENOMIC DNA]</scope>
    <source>
        <strain evidence="2">DSM 19835</strain>
    </source>
</reference>
<dbReference type="AlphaFoldDB" id="A0A1X7KT53"/>
<accession>A0A1X7KT53</accession>
<sequence length="56" mass="6690">MEAYQRFHDNTKNVGEFIELNAGDIINNAKMPKNRAWHYYRYEQYFGTDILNKSSS</sequence>
<organism evidence="1 2">
    <name type="scientific">Arenibacter troitsensis</name>
    <dbReference type="NCBI Taxonomy" id="188872"/>
    <lineage>
        <taxon>Bacteria</taxon>
        <taxon>Pseudomonadati</taxon>
        <taxon>Bacteroidota</taxon>
        <taxon>Flavobacteriia</taxon>
        <taxon>Flavobacteriales</taxon>
        <taxon>Flavobacteriaceae</taxon>
        <taxon>Arenibacter</taxon>
    </lineage>
</organism>
<protein>
    <submittedName>
        <fullName evidence="1">Uncharacterized protein</fullName>
    </submittedName>
</protein>
<dbReference type="Proteomes" id="UP000193420">
    <property type="component" value="Unassembled WGS sequence"/>
</dbReference>